<dbReference type="InterPro" id="IPR018946">
    <property type="entry name" value="PhoD-like_MPP"/>
</dbReference>
<sequence length="593" mass="64671">MLFPLFAQVTQAGVSRRNVLRSLMAAGIIGSLVGRDAEAQTASRTVTFDHGVTSGDPLADRIILWTRATSAQGGDFYVTWELASDANITQIVASGVALSLASRDNTVKVDVTGLRPGSTYYYRFSFGSTLSTVGRTKTLPEGAVSNVKFAVFSCATLQKGYFNVYAEAAKRDDLDAVLHLGDYIYEYGPGGYVTPALAAGVVKEVRAAELQPQKEIITLADYRTRHANYRSDRNLQALAAKAPWIVVWDDHESANDTYRAGADNHTEGKEGTWTDRRDAALRAYFEWMPVREPLFAAGSGETVPRLYRAFDYGNLLRLVMLDTRMTSRDKQITSPTQFIGLYQTATADGRFPADVNADGTQRQLLGTTQEVWLGDRLKTSQQTWQVIGQQILYQWQPAPDLANTKLLTDAQKAQINGLIDQIFGAGAAQQFAAVAALGGPNPETSDSWVGYPSARARFARTLLQAKNPVILAGDTHNAWAADLRLPTATGVLPIGVEVGTPGVTSPGYEEIFVGVPPLAVAGIIQESGARNQANDQLVYADTSQRGYMLVDITHERVAIEWTYVNTVFSPTYTASMQKRLEVKPGQKKFSTTV</sequence>
<dbReference type="PANTHER" id="PTHR43606">
    <property type="entry name" value="PHOSPHATASE, PUTATIVE (AFU_ORTHOLOGUE AFUA_6G08710)-RELATED"/>
    <property type="match status" value="1"/>
</dbReference>
<protein>
    <recommendedName>
        <fullName evidence="5">Alkaline phosphatase</fullName>
    </recommendedName>
</protein>
<evidence type="ECO:0000259" key="2">
    <source>
        <dbReference type="Pfam" id="PF16655"/>
    </source>
</evidence>
<proteinExistence type="predicted"/>
<dbReference type="InterPro" id="IPR029052">
    <property type="entry name" value="Metallo-depent_PP-like"/>
</dbReference>
<name>A0A0F3ITQ4_9PROT</name>
<dbReference type="Gene3D" id="2.60.40.380">
    <property type="entry name" value="Purple acid phosphatase-like, N-terminal"/>
    <property type="match status" value="1"/>
</dbReference>
<accession>A0A0F3ITQ4</accession>
<organism evidence="3 4">
    <name type="scientific">Elstera litoralis</name>
    <dbReference type="NCBI Taxonomy" id="552518"/>
    <lineage>
        <taxon>Bacteria</taxon>
        <taxon>Pseudomonadati</taxon>
        <taxon>Pseudomonadota</taxon>
        <taxon>Alphaproteobacteria</taxon>
        <taxon>Rhodospirillales</taxon>
        <taxon>Rhodospirillaceae</taxon>
        <taxon>Elstera</taxon>
    </lineage>
</organism>
<dbReference type="Proteomes" id="UP000033774">
    <property type="component" value="Unassembled WGS sequence"/>
</dbReference>
<reference evidence="3 4" key="1">
    <citation type="submission" date="2015-03" db="EMBL/GenBank/DDBJ databases">
        <title>Draft genome sequence of Elstera litoralis.</title>
        <authorList>
            <person name="Rahalkar M.C."/>
            <person name="Dhakephalkar P.K."/>
            <person name="Pore S.D."/>
            <person name="Arora P."/>
            <person name="Kapse N.G."/>
            <person name="Pandit P.S."/>
        </authorList>
    </citation>
    <scope>NUCLEOTIDE SEQUENCE [LARGE SCALE GENOMIC DNA]</scope>
    <source>
        <strain evidence="3 4">Dia-1</strain>
    </source>
</reference>
<gene>
    <name evidence="3" type="ORF">VZ95_07150</name>
</gene>
<evidence type="ECO:0000313" key="3">
    <source>
        <dbReference type="EMBL" id="KJV10105.1"/>
    </source>
</evidence>
<dbReference type="PANTHER" id="PTHR43606:SF2">
    <property type="entry name" value="ALKALINE PHOSPHATASE FAMILY PROTEIN (AFU_ORTHOLOGUE AFUA_5G03860)"/>
    <property type="match status" value="1"/>
</dbReference>
<dbReference type="SUPFAM" id="SSF56300">
    <property type="entry name" value="Metallo-dependent phosphatases"/>
    <property type="match status" value="1"/>
</dbReference>
<feature type="domain" description="Phospholipase D N-terminal" evidence="2">
    <location>
        <begin position="50"/>
        <end position="138"/>
    </location>
</feature>
<evidence type="ECO:0008006" key="5">
    <source>
        <dbReference type="Google" id="ProtNLM"/>
    </source>
</evidence>
<dbReference type="EMBL" id="LAJY01000154">
    <property type="protein sequence ID" value="KJV10105.1"/>
    <property type="molecule type" value="Genomic_DNA"/>
</dbReference>
<dbReference type="AlphaFoldDB" id="A0A0F3ITQ4"/>
<keyword evidence="4" id="KW-1185">Reference proteome</keyword>
<dbReference type="Gene3D" id="3.60.21.70">
    <property type="entry name" value="PhoD-like phosphatase"/>
    <property type="match status" value="1"/>
</dbReference>
<dbReference type="CDD" id="cd07389">
    <property type="entry name" value="MPP_PhoD"/>
    <property type="match status" value="1"/>
</dbReference>
<comment type="caution">
    <text evidence="3">The sequence shown here is derived from an EMBL/GenBank/DDBJ whole genome shotgun (WGS) entry which is preliminary data.</text>
</comment>
<evidence type="ECO:0000313" key="4">
    <source>
        <dbReference type="Proteomes" id="UP000033774"/>
    </source>
</evidence>
<dbReference type="Pfam" id="PF16655">
    <property type="entry name" value="PhoD_N"/>
    <property type="match status" value="1"/>
</dbReference>
<dbReference type="InterPro" id="IPR052900">
    <property type="entry name" value="Phospholipid_Metab_Enz"/>
</dbReference>
<feature type="domain" description="PhoD-like phosphatase metallophosphatase" evidence="1">
    <location>
        <begin position="149"/>
        <end position="561"/>
    </location>
</feature>
<dbReference type="InterPro" id="IPR038607">
    <property type="entry name" value="PhoD-like_sf"/>
</dbReference>
<dbReference type="InterPro" id="IPR032093">
    <property type="entry name" value="PhoD_N"/>
</dbReference>
<evidence type="ECO:0000259" key="1">
    <source>
        <dbReference type="Pfam" id="PF09423"/>
    </source>
</evidence>
<dbReference type="Pfam" id="PF09423">
    <property type="entry name" value="PhoD"/>
    <property type="match status" value="1"/>
</dbReference>